<dbReference type="GO" id="GO:0005886">
    <property type="term" value="C:plasma membrane"/>
    <property type="evidence" value="ECO:0007669"/>
    <property type="project" value="TreeGrafter"/>
</dbReference>
<keyword evidence="5 7" id="KW-0472">Membrane</keyword>
<keyword evidence="3 7" id="KW-0812">Transmembrane</keyword>
<proteinExistence type="inferred from homology"/>
<organism evidence="8 9">
    <name type="scientific">Marmota monax</name>
    <name type="common">Woodchuck</name>
    <dbReference type="NCBI Taxonomy" id="9995"/>
    <lineage>
        <taxon>Eukaryota</taxon>
        <taxon>Metazoa</taxon>
        <taxon>Chordata</taxon>
        <taxon>Craniata</taxon>
        <taxon>Vertebrata</taxon>
        <taxon>Euteleostomi</taxon>
        <taxon>Mammalia</taxon>
        <taxon>Eutheria</taxon>
        <taxon>Euarchontoglires</taxon>
        <taxon>Glires</taxon>
        <taxon>Rodentia</taxon>
        <taxon>Sciuromorpha</taxon>
        <taxon>Sciuridae</taxon>
        <taxon>Xerinae</taxon>
        <taxon>Marmotini</taxon>
        <taxon>Marmota</taxon>
    </lineage>
</organism>
<dbReference type="InterPro" id="IPR051517">
    <property type="entry name" value="IFITM_antiviral_protein"/>
</dbReference>
<gene>
    <name evidence="8" type="ORF">MONAX_5E000796</name>
</gene>
<dbReference type="PANTHER" id="PTHR13999:SF9">
    <property type="entry name" value="INTERFERON-INDUCED TRANSMEMBRANE PROTEIN 10"/>
    <property type="match status" value="1"/>
</dbReference>
<accession>A0A5E4CDJ9</accession>
<comment type="similarity">
    <text evidence="2">Belongs to the CD225/Dispanin family.</text>
</comment>
<feature type="region of interest" description="Disordered" evidence="6">
    <location>
        <begin position="41"/>
        <end position="112"/>
    </location>
</feature>
<name>A0A5E4CDJ9_MARMO</name>
<dbReference type="Proteomes" id="UP000335636">
    <property type="component" value="Unassembled WGS sequence"/>
</dbReference>
<feature type="region of interest" description="Disordered" evidence="6">
    <location>
        <begin position="1"/>
        <end position="23"/>
    </location>
</feature>
<comment type="caution">
    <text evidence="8">The sequence shown here is derived from an EMBL/GenBank/DDBJ whole genome shotgun (WGS) entry which is preliminary data.</text>
</comment>
<sequence>MVLGQSEGKRVRGSHGPVGGSLVRLRSHRVRDLMGRAQVLCQGASGGGGRTQQAQKRQSPPVRVSEKEGNRSWTAGTRGKSGSRGSLVGQAQGPGQCPALLGAPASTTDGTQEARVPLDGAFWIPRPPVGSPKGCFACVSKPPALQAPAAPATEPSASPPMAPTLFPMESKSSKTDSVRVAGGPQACKHLAEKKTMTNPTTVIEVYPDTTEVNDYYLWSIFNFVYLNFCCLGFIALAYSLKAQGPGQCPALLGAPASTTDGTQEARVPLDGAFWIPRPPVGSPKGCFACVSKPPALQAPAAPATEPSASPPMAPTLFPMESKSSKTDSVRVAGGPQACKHLAEKKTMTNPTTVIEVYPDTTEVNDYYLWSIFNFVYLNFCCLGFIALAYSLKHHHLPSCALHRHACGPSPGHHHVGPVHGLIKLPRLALNLQSSCLSLPSHWDDRSAPPGQHESGTRSSSTT</sequence>
<dbReference type="EMBL" id="CABDUW010001224">
    <property type="protein sequence ID" value="VTJ79786.1"/>
    <property type="molecule type" value="Genomic_DNA"/>
</dbReference>
<dbReference type="InterPro" id="IPR007593">
    <property type="entry name" value="CD225/Dispanin_fam"/>
</dbReference>
<evidence type="ECO:0000313" key="8">
    <source>
        <dbReference type="EMBL" id="VTJ79786.1"/>
    </source>
</evidence>
<evidence type="ECO:0000256" key="4">
    <source>
        <dbReference type="ARBA" id="ARBA00022989"/>
    </source>
</evidence>
<dbReference type="PANTHER" id="PTHR13999">
    <property type="entry name" value="INTERFERON INDUCIBLE TRANSMEMBRANE PROTEIN"/>
    <property type="match status" value="1"/>
</dbReference>
<evidence type="ECO:0000313" key="9">
    <source>
        <dbReference type="Proteomes" id="UP000335636"/>
    </source>
</evidence>
<evidence type="ECO:0000256" key="3">
    <source>
        <dbReference type="ARBA" id="ARBA00022692"/>
    </source>
</evidence>
<feature type="region of interest" description="Disordered" evidence="6">
    <location>
        <begin position="442"/>
        <end position="462"/>
    </location>
</feature>
<keyword evidence="9" id="KW-1185">Reference proteome</keyword>
<evidence type="ECO:0008006" key="10">
    <source>
        <dbReference type="Google" id="ProtNLM"/>
    </source>
</evidence>
<evidence type="ECO:0000256" key="1">
    <source>
        <dbReference type="ARBA" id="ARBA00004370"/>
    </source>
</evidence>
<feature type="transmembrane region" description="Helical" evidence="7">
    <location>
        <begin position="366"/>
        <end position="389"/>
    </location>
</feature>
<evidence type="ECO:0000256" key="5">
    <source>
        <dbReference type="ARBA" id="ARBA00023136"/>
    </source>
</evidence>
<evidence type="ECO:0000256" key="2">
    <source>
        <dbReference type="ARBA" id="ARBA00006843"/>
    </source>
</evidence>
<protein>
    <recommendedName>
        <fullName evidence="10">Interferon-induced transmembrane protein 10</fullName>
    </recommendedName>
</protein>
<evidence type="ECO:0000256" key="6">
    <source>
        <dbReference type="SAM" id="MobiDB-lite"/>
    </source>
</evidence>
<dbReference type="AlphaFoldDB" id="A0A5E4CDJ9"/>
<comment type="subcellular location">
    <subcellularLocation>
        <location evidence="1">Membrane</location>
    </subcellularLocation>
</comment>
<keyword evidence="4 7" id="KW-1133">Transmembrane helix</keyword>
<evidence type="ECO:0000256" key="7">
    <source>
        <dbReference type="SAM" id="Phobius"/>
    </source>
</evidence>
<reference evidence="8" key="1">
    <citation type="submission" date="2019-04" db="EMBL/GenBank/DDBJ databases">
        <authorList>
            <person name="Alioto T."/>
            <person name="Alioto T."/>
        </authorList>
    </citation>
    <scope>NUCLEOTIDE SEQUENCE [LARGE SCALE GENOMIC DNA]</scope>
</reference>
<feature type="transmembrane region" description="Helical" evidence="7">
    <location>
        <begin position="215"/>
        <end position="238"/>
    </location>
</feature>
<dbReference type="Pfam" id="PF04505">
    <property type="entry name" value="CD225"/>
    <property type="match status" value="2"/>
</dbReference>